<dbReference type="OrthoDB" id="18809at2759"/>
<reference evidence="2 3" key="1">
    <citation type="journal article" date="2013" name="Genome Biol.">
        <title>Genome of Acanthamoeba castellanii highlights extensive lateral gene transfer and early evolution of tyrosine kinase signaling.</title>
        <authorList>
            <person name="Clarke M."/>
            <person name="Lohan A.J."/>
            <person name="Liu B."/>
            <person name="Lagkouvardos I."/>
            <person name="Roy S."/>
            <person name="Zafar N."/>
            <person name="Bertelli C."/>
            <person name="Schilde C."/>
            <person name="Kianianmomeni A."/>
            <person name="Burglin T.R."/>
            <person name="Frech C."/>
            <person name="Turcotte B."/>
            <person name="Kopec K.O."/>
            <person name="Synnott J.M."/>
            <person name="Choo C."/>
            <person name="Paponov I."/>
            <person name="Finkler A."/>
            <person name="Soon Heng Tan C."/>
            <person name="Hutchins A.P."/>
            <person name="Weinmeier T."/>
            <person name="Rattei T."/>
            <person name="Chu J.S."/>
            <person name="Gimenez G."/>
            <person name="Irimia M."/>
            <person name="Rigden D.J."/>
            <person name="Fitzpatrick D.A."/>
            <person name="Lorenzo-Morales J."/>
            <person name="Bateman A."/>
            <person name="Chiu C.H."/>
            <person name="Tang P."/>
            <person name="Hegemann P."/>
            <person name="Fromm H."/>
            <person name="Raoult D."/>
            <person name="Greub G."/>
            <person name="Miranda-Saavedra D."/>
            <person name="Chen N."/>
            <person name="Nash P."/>
            <person name="Ginger M.L."/>
            <person name="Horn M."/>
            <person name="Schaap P."/>
            <person name="Caler L."/>
            <person name="Loftus B."/>
        </authorList>
    </citation>
    <scope>NUCLEOTIDE SEQUENCE [LARGE SCALE GENOMIC DNA]</scope>
    <source>
        <strain evidence="2 3">Neff</strain>
    </source>
</reference>
<dbReference type="RefSeq" id="XP_004335367.1">
    <property type="nucleotide sequence ID" value="XM_004335319.1"/>
</dbReference>
<dbReference type="EMBL" id="KB008093">
    <property type="protein sequence ID" value="ELR13354.1"/>
    <property type="molecule type" value="Genomic_DNA"/>
</dbReference>
<evidence type="ECO:0000259" key="1">
    <source>
        <dbReference type="Pfam" id="PF13649"/>
    </source>
</evidence>
<keyword evidence="2" id="KW-0808">Transferase</keyword>
<dbReference type="VEuPathDB" id="AmoebaDB:ACA1_240310"/>
<dbReference type="KEGG" id="acan:ACA1_240310"/>
<gene>
    <name evidence="2" type="ORF">ACA1_240310</name>
</gene>
<dbReference type="InterPro" id="IPR029063">
    <property type="entry name" value="SAM-dependent_MTases_sf"/>
</dbReference>
<dbReference type="SUPFAM" id="SSF53335">
    <property type="entry name" value="S-adenosyl-L-methionine-dependent methyltransferases"/>
    <property type="match status" value="1"/>
</dbReference>
<keyword evidence="2" id="KW-0489">Methyltransferase</keyword>
<dbReference type="GeneID" id="14913946"/>
<dbReference type="GO" id="GO:0008168">
    <property type="term" value="F:methyltransferase activity"/>
    <property type="evidence" value="ECO:0007669"/>
    <property type="project" value="UniProtKB-KW"/>
</dbReference>
<dbReference type="InterPro" id="IPR041698">
    <property type="entry name" value="Methyltransf_25"/>
</dbReference>
<evidence type="ECO:0000313" key="2">
    <source>
        <dbReference type="EMBL" id="ELR13354.1"/>
    </source>
</evidence>
<sequence length="276" mass="30278">MQQHKSATEFTKDTEFWGNVAKKYNSMGNLGTLLAVEALRLLNLTDQDRFVLDVAAGTGNFALQAARELKRLHPQGGAQVLATDFAEAMLGACKFEVDQQGLGDIIQCKLMDAQDLGEIKDGSVDAVGCVLGAMEMRRVLREGGRAAIVVLHKVATVSLMTELCARLDASDQRPPLDLAQAAYKLADADFFRAQLNQAGFAGDHVVSITKFEGDWTGLEVDNVVGWVLDNPVVSQRYSERRDEVEATLRQLLTDPGSPFYIHAKWQNQTLIALVQK</sequence>
<dbReference type="Pfam" id="PF13649">
    <property type="entry name" value="Methyltransf_25"/>
    <property type="match status" value="1"/>
</dbReference>
<dbReference type="CDD" id="cd02440">
    <property type="entry name" value="AdoMet_MTases"/>
    <property type="match status" value="1"/>
</dbReference>
<protein>
    <submittedName>
        <fullName evidence="2">Methyltransferase domain containing protein</fullName>
    </submittedName>
</protein>
<name>L8GKI5_ACACF</name>
<proteinExistence type="predicted"/>
<organism evidence="2 3">
    <name type="scientific">Acanthamoeba castellanii (strain ATCC 30010 / Neff)</name>
    <dbReference type="NCBI Taxonomy" id="1257118"/>
    <lineage>
        <taxon>Eukaryota</taxon>
        <taxon>Amoebozoa</taxon>
        <taxon>Discosea</taxon>
        <taxon>Longamoebia</taxon>
        <taxon>Centramoebida</taxon>
        <taxon>Acanthamoebidae</taxon>
        <taxon>Acanthamoeba</taxon>
    </lineage>
</organism>
<dbReference type="AlphaFoldDB" id="L8GKI5"/>
<accession>L8GKI5</accession>
<evidence type="ECO:0000313" key="3">
    <source>
        <dbReference type="Proteomes" id="UP000011083"/>
    </source>
</evidence>
<dbReference type="Proteomes" id="UP000011083">
    <property type="component" value="Unassembled WGS sequence"/>
</dbReference>
<keyword evidence="3" id="KW-1185">Reference proteome</keyword>
<feature type="domain" description="Methyltransferase" evidence="1">
    <location>
        <begin position="51"/>
        <end position="141"/>
    </location>
</feature>
<dbReference type="GO" id="GO:0032259">
    <property type="term" value="P:methylation"/>
    <property type="evidence" value="ECO:0007669"/>
    <property type="project" value="UniProtKB-KW"/>
</dbReference>
<dbReference type="Gene3D" id="3.40.50.150">
    <property type="entry name" value="Vaccinia Virus protein VP39"/>
    <property type="match status" value="1"/>
</dbReference>